<evidence type="ECO:0000259" key="2">
    <source>
        <dbReference type="PROSITE" id="PS50902"/>
    </source>
</evidence>
<dbReference type="InterPro" id="IPR036866">
    <property type="entry name" value="RibonucZ/Hydroxyglut_hydro"/>
</dbReference>
<dbReference type="InterPro" id="IPR001279">
    <property type="entry name" value="Metallo-B-lactamas"/>
</dbReference>
<dbReference type="CDD" id="cd07709">
    <property type="entry name" value="flavodiiron_proteins_MBL-fold"/>
    <property type="match status" value="1"/>
</dbReference>
<evidence type="ECO:0000256" key="1">
    <source>
        <dbReference type="ARBA" id="ARBA00007121"/>
    </source>
</evidence>
<dbReference type="PANTHER" id="PTHR43717">
    <property type="entry name" value="ANAEROBIC NITRIC OXIDE REDUCTASE FLAVORUBREDOXIN"/>
    <property type="match status" value="1"/>
</dbReference>
<dbReference type="Pfam" id="PF00258">
    <property type="entry name" value="Flavodoxin_1"/>
    <property type="match status" value="1"/>
</dbReference>
<dbReference type="PANTHER" id="PTHR43717:SF1">
    <property type="entry name" value="ANAEROBIC NITRIC OXIDE REDUCTASE FLAVORUBREDOXIN"/>
    <property type="match status" value="1"/>
</dbReference>
<dbReference type="EMBL" id="JANDHW010000005">
    <property type="protein sequence ID" value="MCP9611724.1"/>
    <property type="molecule type" value="Genomic_DNA"/>
</dbReference>
<sequence length="397" mass="44950">MPNITEIKPNVFYVGINDRTKHCFEGLWPLPLGVSYNSYIVKGEKIALIDTVDACYTEQYLTEIKSIIGNLPIDYLIVNHMEPDHSASIRSIKQHYPDINIVGNNKTIGMIEGFYGLCDGFKEIKEGDTLSLGNNKTMRFYMTPMVHWPETMMSYLIEEKTLFTGDAFGCFGTLDGGIIDSEMNTDRYWDEMYRYYSNIVGKYGASVQAALKKLKDVDIQMICSTHGPVWTREIQKVVSIYDKLSRYEGENGVVIAYGSMYGNTEQMAEQIARRLASNGVRNIIMHNMTKSDVSYVLRDIFKYKGLIIGSPTYSNELFPNVESLISKIENRGIKNRIFGFFGSFTWAGAAVKRLTEFATRMNWEVTGNPVEMKQGISQPKITECCSMADAIAAKLKE</sequence>
<keyword evidence="4" id="KW-1185">Reference proteome</keyword>
<dbReference type="InterPro" id="IPR029039">
    <property type="entry name" value="Flavoprotein-like_sf"/>
</dbReference>
<dbReference type="InterPro" id="IPR016440">
    <property type="entry name" value="Rubredoxin-O_OxRdtase"/>
</dbReference>
<comment type="similarity">
    <text evidence="1">In the N-terminal section; belongs to the zinc metallo-hydrolase group 3 family.</text>
</comment>
<dbReference type="SUPFAM" id="SSF56281">
    <property type="entry name" value="Metallo-hydrolase/oxidoreductase"/>
    <property type="match status" value="1"/>
</dbReference>
<dbReference type="Pfam" id="PF19583">
    <property type="entry name" value="ODP"/>
    <property type="match status" value="1"/>
</dbReference>
<dbReference type="SMART" id="SM00849">
    <property type="entry name" value="Lactamase_B"/>
    <property type="match status" value="1"/>
</dbReference>
<dbReference type="Gene3D" id="3.40.50.360">
    <property type="match status" value="1"/>
</dbReference>
<evidence type="ECO:0000313" key="4">
    <source>
        <dbReference type="Proteomes" id="UP001205603"/>
    </source>
</evidence>
<name>A0ABT1MI52_9BACT</name>
<gene>
    <name evidence="3" type="ORF">NMU02_06435</name>
</gene>
<organism evidence="3 4">
    <name type="scientific">Coprobacter tertius</name>
    <dbReference type="NCBI Taxonomy" id="2944915"/>
    <lineage>
        <taxon>Bacteria</taxon>
        <taxon>Pseudomonadati</taxon>
        <taxon>Bacteroidota</taxon>
        <taxon>Bacteroidia</taxon>
        <taxon>Bacteroidales</taxon>
        <taxon>Barnesiellaceae</taxon>
        <taxon>Coprobacter</taxon>
    </lineage>
</organism>
<dbReference type="PIRSF" id="PIRSF005243">
    <property type="entry name" value="ROO"/>
    <property type="match status" value="1"/>
</dbReference>
<dbReference type="InterPro" id="IPR008254">
    <property type="entry name" value="Flavodoxin/NO_synth"/>
</dbReference>
<comment type="caution">
    <text evidence="3">The sequence shown here is derived from an EMBL/GenBank/DDBJ whole genome shotgun (WGS) entry which is preliminary data.</text>
</comment>
<dbReference type="Proteomes" id="UP001205603">
    <property type="component" value="Unassembled WGS sequence"/>
</dbReference>
<dbReference type="SUPFAM" id="SSF52218">
    <property type="entry name" value="Flavoproteins"/>
    <property type="match status" value="1"/>
</dbReference>
<dbReference type="PROSITE" id="PS50902">
    <property type="entry name" value="FLAVODOXIN_LIKE"/>
    <property type="match status" value="1"/>
</dbReference>
<protein>
    <submittedName>
        <fullName evidence="3">FprA family A-type flavoprotein</fullName>
    </submittedName>
</protein>
<dbReference type="RefSeq" id="WP_255026706.1">
    <property type="nucleotide sequence ID" value="NZ_JANDHW010000005.1"/>
</dbReference>
<dbReference type="InterPro" id="IPR045761">
    <property type="entry name" value="ODP_dom"/>
</dbReference>
<accession>A0ABT1MI52</accession>
<proteinExistence type="inferred from homology"/>
<evidence type="ECO:0000313" key="3">
    <source>
        <dbReference type="EMBL" id="MCP9611724.1"/>
    </source>
</evidence>
<feature type="domain" description="Flavodoxin-like" evidence="2">
    <location>
        <begin position="253"/>
        <end position="397"/>
    </location>
</feature>
<reference evidence="3 4" key="1">
    <citation type="submission" date="2022-07" db="EMBL/GenBank/DDBJ databases">
        <title>Fecal culturing of patients with breast cancer.</title>
        <authorList>
            <person name="Teng N.M.Y."/>
            <person name="Kiu R."/>
            <person name="Evans R."/>
            <person name="Baker D.J."/>
            <person name="Zenner C."/>
            <person name="Robinson S.D."/>
            <person name="Hall L.J."/>
        </authorList>
    </citation>
    <scope>NUCLEOTIDE SEQUENCE [LARGE SCALE GENOMIC DNA]</scope>
    <source>
        <strain evidence="3 4">LH1063</strain>
    </source>
</reference>
<dbReference type="Gene3D" id="3.60.15.10">
    <property type="entry name" value="Ribonuclease Z/Hydroxyacylglutathione hydrolase-like"/>
    <property type="match status" value="1"/>
</dbReference>